<dbReference type="RefSeq" id="WP_103889801.1">
    <property type="nucleotide sequence ID" value="NZ_FNVU01000021.1"/>
</dbReference>
<dbReference type="Pfam" id="PF00702">
    <property type="entry name" value="Hydrolase"/>
    <property type="match status" value="1"/>
</dbReference>
<sequence>MFDFSGTLFRIEPCERWLAGALAAEGFEADDVDIAKYAGELERVGAQPGGVMPDAPPADLAELWESRDLTAERHRAAYTALSRSAGLPWDVHDALYERHRTPAAWQPYPDTAQVLARLHERGVPVAVVSNIGWDLRPIFRVHGVADHVDAFVLSYEHEVQKPDPRLFRVALDALGITGADVREAVMVGDSPAADGGAAALGCRVLLVDPLPVERRPDALLPVLDLPGGKEGAH</sequence>
<dbReference type="SFLD" id="SFLDG01129">
    <property type="entry name" value="C1.5:_HAD__Beta-PGM__Phosphata"/>
    <property type="match status" value="1"/>
</dbReference>
<evidence type="ECO:0000313" key="2">
    <source>
        <dbReference type="Proteomes" id="UP000236754"/>
    </source>
</evidence>
<dbReference type="PANTHER" id="PTHR46649:SF4">
    <property type="entry name" value="HALOACID DEHALOGENASE-LIKE HYDROLASE (HAD) SUPERFAMILY PROTEIN"/>
    <property type="match status" value="1"/>
</dbReference>
<keyword evidence="2" id="KW-1185">Reference proteome</keyword>
<dbReference type="PANTHER" id="PTHR46649">
    <property type="match status" value="1"/>
</dbReference>
<dbReference type="InterPro" id="IPR036412">
    <property type="entry name" value="HAD-like_sf"/>
</dbReference>
<dbReference type="Proteomes" id="UP000236754">
    <property type="component" value="Unassembled WGS sequence"/>
</dbReference>
<dbReference type="AlphaFoldDB" id="A0A1H6DXK1"/>
<dbReference type="GO" id="GO:0016787">
    <property type="term" value="F:hydrolase activity"/>
    <property type="evidence" value="ECO:0007669"/>
    <property type="project" value="UniProtKB-KW"/>
</dbReference>
<proteinExistence type="predicted"/>
<dbReference type="InterPro" id="IPR023214">
    <property type="entry name" value="HAD_sf"/>
</dbReference>
<keyword evidence="1" id="KW-0378">Hydrolase</keyword>
<reference evidence="1 2" key="1">
    <citation type="submission" date="2016-10" db="EMBL/GenBank/DDBJ databases">
        <authorList>
            <person name="de Groot N.N."/>
        </authorList>
    </citation>
    <scope>NUCLEOTIDE SEQUENCE [LARGE SCALE GENOMIC DNA]</scope>
    <source>
        <strain evidence="1 2">CGMCC 4.2023</strain>
    </source>
</reference>
<dbReference type="SUPFAM" id="SSF56784">
    <property type="entry name" value="HAD-like"/>
    <property type="match status" value="1"/>
</dbReference>
<dbReference type="EMBL" id="FNVU01000021">
    <property type="protein sequence ID" value="SEG89929.1"/>
    <property type="molecule type" value="Genomic_DNA"/>
</dbReference>
<evidence type="ECO:0000313" key="1">
    <source>
        <dbReference type="EMBL" id="SEG89929.1"/>
    </source>
</evidence>
<organism evidence="1 2">
    <name type="scientific">Actinacidiphila yanglinensis</name>
    <dbReference type="NCBI Taxonomy" id="310779"/>
    <lineage>
        <taxon>Bacteria</taxon>
        <taxon>Bacillati</taxon>
        <taxon>Actinomycetota</taxon>
        <taxon>Actinomycetes</taxon>
        <taxon>Kitasatosporales</taxon>
        <taxon>Streptomycetaceae</taxon>
        <taxon>Actinacidiphila</taxon>
    </lineage>
</organism>
<accession>A0A1H6DXK1</accession>
<dbReference type="SFLD" id="SFLDS00003">
    <property type="entry name" value="Haloacid_Dehalogenase"/>
    <property type="match status" value="1"/>
</dbReference>
<dbReference type="Gene3D" id="3.40.50.1000">
    <property type="entry name" value="HAD superfamily/HAD-like"/>
    <property type="match status" value="1"/>
</dbReference>
<dbReference type="OrthoDB" id="3362560at2"/>
<gene>
    <name evidence="1" type="ORF">SAMN05216223_12128</name>
</gene>
<name>A0A1H6DXK1_9ACTN</name>
<protein>
    <submittedName>
        <fullName evidence="1">Putative hydrolase of the HAD superfamily</fullName>
    </submittedName>
</protein>